<reference evidence="1" key="1">
    <citation type="submission" date="2023-06" db="EMBL/GenBank/DDBJ databases">
        <title>Genomic analysis of the entomopathogenic nematode Steinernema hermaphroditum.</title>
        <authorList>
            <person name="Schwarz E.M."/>
            <person name="Heppert J.K."/>
            <person name="Baniya A."/>
            <person name="Schwartz H.T."/>
            <person name="Tan C.-H."/>
            <person name="Antoshechkin I."/>
            <person name="Sternberg P.W."/>
            <person name="Goodrich-Blair H."/>
            <person name="Dillman A.R."/>
        </authorList>
    </citation>
    <scope>NUCLEOTIDE SEQUENCE</scope>
    <source>
        <strain evidence="1">PS9179</strain>
        <tissue evidence="1">Whole animal</tissue>
    </source>
</reference>
<protein>
    <submittedName>
        <fullName evidence="1">Uncharacterized protein</fullName>
    </submittedName>
</protein>
<evidence type="ECO:0000313" key="1">
    <source>
        <dbReference type="EMBL" id="KAK0417184.1"/>
    </source>
</evidence>
<evidence type="ECO:0000313" key="2">
    <source>
        <dbReference type="Proteomes" id="UP001175271"/>
    </source>
</evidence>
<organism evidence="1 2">
    <name type="scientific">Steinernema hermaphroditum</name>
    <dbReference type="NCBI Taxonomy" id="289476"/>
    <lineage>
        <taxon>Eukaryota</taxon>
        <taxon>Metazoa</taxon>
        <taxon>Ecdysozoa</taxon>
        <taxon>Nematoda</taxon>
        <taxon>Chromadorea</taxon>
        <taxon>Rhabditida</taxon>
        <taxon>Tylenchina</taxon>
        <taxon>Panagrolaimomorpha</taxon>
        <taxon>Strongyloidoidea</taxon>
        <taxon>Steinernematidae</taxon>
        <taxon>Steinernema</taxon>
    </lineage>
</organism>
<dbReference type="Proteomes" id="UP001175271">
    <property type="component" value="Unassembled WGS sequence"/>
</dbReference>
<dbReference type="AlphaFoldDB" id="A0AA39M1J0"/>
<name>A0AA39M1J0_9BILA</name>
<dbReference type="EMBL" id="JAUCMV010000002">
    <property type="protein sequence ID" value="KAK0417184.1"/>
    <property type="molecule type" value="Genomic_DNA"/>
</dbReference>
<sequence length="195" mass="20756">MRKESVGNGVGAVSPRRTAGAHRLFQMPALPSPLAQLQAEYARRLAEESPNFRPFAAPRERLSGVDAALHAKKSEYLFEGTIGKAADDDVATGLEASTVESIGQVPSLTDSSVFGFSDAKTSASQISIYLPSQRPSDFSIEEPMNIFAWNRHKASEGSAANALGISESLYCCADMNDTVGCYARPVGTDNAAKNP</sequence>
<comment type="caution">
    <text evidence="1">The sequence shown here is derived from an EMBL/GenBank/DDBJ whole genome shotgun (WGS) entry which is preliminary data.</text>
</comment>
<accession>A0AA39M1J0</accession>
<gene>
    <name evidence="1" type="ORF">QR680_012866</name>
</gene>
<proteinExistence type="predicted"/>
<keyword evidence="2" id="KW-1185">Reference proteome</keyword>